<proteinExistence type="predicted"/>
<sequence length="201" mass="21962">MSIIPKLGLGFVGIVGVSGAGYLGFRNFSSKSKESFKSKYNLAIKGFLSDDSILGKKLDALSGDSSSPKHPDLIAAKTHKKSSKVEDAKAALKRGCSDIHDKTIDSDFFDDFRNYCSFNNGDKLGSNKTLVAEEGDLSGKKDTFKNKSLEKLQKGFKNISKPSDSGADTEWQKAMLSECKKLSTEIFEGEISNFVEFCTKQ</sequence>
<dbReference type="STRING" id="1111676.MHC_04115"/>
<keyword evidence="2" id="KW-1185">Reference proteome</keyword>
<dbReference type="Proteomes" id="UP000009135">
    <property type="component" value="Chromosome"/>
</dbReference>
<dbReference type="KEGG" id="mhe:MHC_04115"/>
<accession>H6N7Q7</accession>
<evidence type="ECO:0000313" key="1">
    <source>
        <dbReference type="EMBL" id="AEW45679.1"/>
    </source>
</evidence>
<dbReference type="EMBL" id="CP003199">
    <property type="protein sequence ID" value="AEW45679.1"/>
    <property type="molecule type" value="Genomic_DNA"/>
</dbReference>
<name>H6N7Q7_MYCHN</name>
<dbReference type="HOGENOM" id="CLU_096783_0_0_14"/>
<organism evidence="1 2">
    <name type="scientific">Mycoplasma haemocanis (strain Illinois)</name>
    <dbReference type="NCBI Taxonomy" id="1111676"/>
    <lineage>
        <taxon>Bacteria</taxon>
        <taxon>Bacillati</taxon>
        <taxon>Mycoplasmatota</taxon>
        <taxon>Mollicutes</taxon>
        <taxon>Mycoplasmataceae</taxon>
        <taxon>Mycoplasma</taxon>
    </lineage>
</organism>
<protein>
    <submittedName>
        <fullName evidence="1">Uncharacterized protein</fullName>
    </submittedName>
</protein>
<gene>
    <name evidence="1" type="ordered locus">MHC_04115</name>
</gene>
<dbReference type="OrthoDB" id="9824000at2"/>
<dbReference type="AlphaFoldDB" id="H6N7Q7"/>
<reference evidence="1 2" key="1">
    <citation type="journal article" date="2012" name="J. Bacteriol.">
        <title>Complete genome sequence of Mycoplasma haemocanis strain Illinois.</title>
        <authorList>
            <person name="do Nascimento N.C."/>
            <person name="Guimaraes A.M."/>
            <person name="Santos A.P."/>
            <person name="Sanmiguel P.J."/>
            <person name="Messick J.B."/>
        </authorList>
    </citation>
    <scope>NUCLEOTIDE SEQUENCE [LARGE SCALE GENOMIC DNA]</scope>
    <source>
        <strain evidence="1 2">Illinois</strain>
    </source>
</reference>
<evidence type="ECO:0000313" key="2">
    <source>
        <dbReference type="Proteomes" id="UP000009135"/>
    </source>
</evidence>